<dbReference type="Proteomes" id="UP000232688">
    <property type="component" value="Unassembled WGS sequence"/>
</dbReference>
<dbReference type="VEuPathDB" id="FungiDB:RhiirA1_391511"/>
<keyword evidence="1" id="KW-0812">Transmembrane</keyword>
<sequence length="163" mass="18737">MVDIYAYGLAGGEVKEFVDFNAHTEHITASTRNAPTLLLIPTLTDIYYQEESYYDLGSIISNVGGFFSSLSGFFVFLFGATKLAPWGFLQTHAFNCLCTRYQRRLIKKIQTKYYEPIPFISGRTRNVTLEERVQSIENILKEYYLDTSFLNLLIEDNKVDDKV</sequence>
<accession>A0A2N0S3R6</accession>
<evidence type="ECO:0000256" key="1">
    <source>
        <dbReference type="SAM" id="Phobius"/>
    </source>
</evidence>
<evidence type="ECO:0000313" key="3">
    <source>
        <dbReference type="Proteomes" id="UP000232688"/>
    </source>
</evidence>
<gene>
    <name evidence="2" type="ORF">RhiirA1_391511</name>
</gene>
<reference evidence="2 3" key="1">
    <citation type="submission" date="2017-10" db="EMBL/GenBank/DDBJ databases">
        <title>Extensive intraspecific genome diversity in a model arbuscular mycorrhizal fungus.</title>
        <authorList>
            <person name="Chen E.C.H."/>
            <person name="Morin E."/>
            <person name="Baudet D."/>
            <person name="Noel J."/>
            <person name="Ndikumana S."/>
            <person name="Charron P."/>
            <person name="St-Onge C."/>
            <person name="Giorgi J."/>
            <person name="Grigoriev I.V."/>
            <person name="Roux C."/>
            <person name="Martin F.M."/>
            <person name="Corradi N."/>
        </authorList>
    </citation>
    <scope>NUCLEOTIDE SEQUENCE [LARGE SCALE GENOMIC DNA]</scope>
    <source>
        <strain evidence="2 3">A1</strain>
    </source>
</reference>
<dbReference type="EMBL" id="LLXH01000236">
    <property type="protein sequence ID" value="PKC70215.1"/>
    <property type="molecule type" value="Genomic_DNA"/>
</dbReference>
<feature type="transmembrane region" description="Helical" evidence="1">
    <location>
        <begin position="59"/>
        <end position="80"/>
    </location>
</feature>
<name>A0A2N0S3R6_9GLOM</name>
<dbReference type="VEuPathDB" id="FungiDB:FUN_024881"/>
<organism evidence="2 3">
    <name type="scientific">Rhizophagus irregularis</name>
    <dbReference type="NCBI Taxonomy" id="588596"/>
    <lineage>
        <taxon>Eukaryota</taxon>
        <taxon>Fungi</taxon>
        <taxon>Fungi incertae sedis</taxon>
        <taxon>Mucoromycota</taxon>
        <taxon>Glomeromycotina</taxon>
        <taxon>Glomeromycetes</taxon>
        <taxon>Glomerales</taxon>
        <taxon>Glomeraceae</taxon>
        <taxon>Rhizophagus</taxon>
    </lineage>
</organism>
<proteinExistence type="predicted"/>
<comment type="caution">
    <text evidence="2">The sequence shown here is derived from an EMBL/GenBank/DDBJ whole genome shotgun (WGS) entry which is preliminary data.</text>
</comment>
<keyword evidence="1" id="KW-1133">Transmembrane helix</keyword>
<reference evidence="2 3" key="2">
    <citation type="submission" date="2017-10" db="EMBL/GenBank/DDBJ databases">
        <title>Genome analyses suggest a sexual origin of heterokaryosis in a supposedly ancient asexual fungus.</title>
        <authorList>
            <person name="Corradi N."/>
            <person name="Sedzielewska K."/>
            <person name="Noel J."/>
            <person name="Charron P."/>
            <person name="Farinelli L."/>
            <person name="Marton T."/>
            <person name="Kruger M."/>
            <person name="Pelin A."/>
            <person name="Brachmann A."/>
            <person name="Corradi N."/>
        </authorList>
    </citation>
    <scope>NUCLEOTIDE SEQUENCE [LARGE SCALE GENOMIC DNA]</scope>
    <source>
        <strain evidence="2 3">A1</strain>
    </source>
</reference>
<keyword evidence="1" id="KW-0472">Membrane</keyword>
<dbReference type="AlphaFoldDB" id="A0A2N0S3R6"/>
<evidence type="ECO:0000313" key="2">
    <source>
        <dbReference type="EMBL" id="PKC70215.1"/>
    </source>
</evidence>
<protein>
    <submittedName>
        <fullName evidence="2">Uncharacterized protein</fullName>
    </submittedName>
</protein>
<dbReference type="VEuPathDB" id="FungiDB:RhiirFUN_024225"/>